<dbReference type="EMBL" id="WHWC01000002">
    <property type="protein sequence ID" value="KAG8388641.1"/>
    <property type="molecule type" value="Genomic_DNA"/>
</dbReference>
<keyword evidence="3" id="KW-1185">Reference proteome</keyword>
<feature type="region of interest" description="Disordered" evidence="1">
    <location>
        <begin position="100"/>
        <end position="128"/>
    </location>
</feature>
<sequence>MVTNFLMLSSFSLAKTSLRKPPPPPLPPTTTGNPHERSSSFDQPPGLAGSLHGSLRSLEPRRSSKPMSYLLQPMDEGNTNSSNIVRSDVDRKASAYIRKVHEKNRHNSNETSNLDTYIMPPPPHLRMQ</sequence>
<accession>A0AAV6Y099</accession>
<name>A0AAV6Y099_9LAMI</name>
<feature type="compositionally biased region" description="Pro residues" evidence="1">
    <location>
        <begin position="119"/>
        <end position="128"/>
    </location>
</feature>
<dbReference type="AlphaFoldDB" id="A0AAV6Y099"/>
<protein>
    <submittedName>
        <fullName evidence="2">Uncharacterized protein</fullName>
    </submittedName>
</protein>
<evidence type="ECO:0000313" key="3">
    <source>
        <dbReference type="Proteomes" id="UP000826271"/>
    </source>
</evidence>
<feature type="region of interest" description="Disordered" evidence="1">
    <location>
        <begin position="15"/>
        <end position="88"/>
    </location>
</feature>
<organism evidence="2 3">
    <name type="scientific">Buddleja alternifolia</name>
    <dbReference type="NCBI Taxonomy" id="168488"/>
    <lineage>
        <taxon>Eukaryota</taxon>
        <taxon>Viridiplantae</taxon>
        <taxon>Streptophyta</taxon>
        <taxon>Embryophyta</taxon>
        <taxon>Tracheophyta</taxon>
        <taxon>Spermatophyta</taxon>
        <taxon>Magnoliopsida</taxon>
        <taxon>eudicotyledons</taxon>
        <taxon>Gunneridae</taxon>
        <taxon>Pentapetalae</taxon>
        <taxon>asterids</taxon>
        <taxon>lamiids</taxon>
        <taxon>Lamiales</taxon>
        <taxon>Scrophulariaceae</taxon>
        <taxon>Buddlejeae</taxon>
        <taxon>Buddleja</taxon>
    </lineage>
</organism>
<evidence type="ECO:0000256" key="1">
    <source>
        <dbReference type="SAM" id="MobiDB-lite"/>
    </source>
</evidence>
<dbReference type="Proteomes" id="UP000826271">
    <property type="component" value="Unassembled WGS sequence"/>
</dbReference>
<evidence type="ECO:0000313" key="2">
    <source>
        <dbReference type="EMBL" id="KAG8388641.1"/>
    </source>
</evidence>
<comment type="caution">
    <text evidence="2">The sequence shown here is derived from an EMBL/GenBank/DDBJ whole genome shotgun (WGS) entry which is preliminary data.</text>
</comment>
<reference evidence="2" key="1">
    <citation type="submission" date="2019-10" db="EMBL/GenBank/DDBJ databases">
        <authorList>
            <person name="Zhang R."/>
            <person name="Pan Y."/>
            <person name="Wang J."/>
            <person name="Ma R."/>
            <person name="Yu S."/>
        </authorList>
    </citation>
    <scope>NUCLEOTIDE SEQUENCE</scope>
    <source>
        <strain evidence="2">LA-IB0</strain>
        <tissue evidence="2">Leaf</tissue>
    </source>
</reference>
<proteinExistence type="predicted"/>
<gene>
    <name evidence="2" type="ORF">BUALT_Bualt02G0146500</name>
</gene>